<name>A0ABW0LH36_9BACI</name>
<dbReference type="InterPro" id="IPR048147">
    <property type="entry name" value="CBO0543-like"/>
</dbReference>
<keyword evidence="1" id="KW-1133">Transmembrane helix</keyword>
<organism evidence="2 3">
    <name type="scientific">Lederbergia graminis</name>
    <dbReference type="NCBI Taxonomy" id="735518"/>
    <lineage>
        <taxon>Bacteria</taxon>
        <taxon>Bacillati</taxon>
        <taxon>Bacillota</taxon>
        <taxon>Bacilli</taxon>
        <taxon>Bacillales</taxon>
        <taxon>Bacillaceae</taxon>
        <taxon>Lederbergia</taxon>
    </lineage>
</organism>
<keyword evidence="1" id="KW-0812">Transmembrane</keyword>
<sequence>MRYKLEKSIEVGAWIATILLLIKFVPKKRMREAQVAFMFKHVITWIFGLLVVEKNLISYPQRLFFKKAIKSSFTFEYFVYPALCALFNLYYPERKNAIKKFLYYFFHTGIITAFEAFAVRYTKLINYHKWRWYWSFITIWITYYISHLYHKWYFKFGTFTKE</sequence>
<dbReference type="RefSeq" id="WP_382349848.1">
    <property type="nucleotide sequence ID" value="NZ_JBHSMC010000010.1"/>
</dbReference>
<dbReference type="NCBIfam" id="NF041644">
    <property type="entry name" value="CBO0543_fam"/>
    <property type="match status" value="1"/>
</dbReference>
<evidence type="ECO:0000313" key="2">
    <source>
        <dbReference type="EMBL" id="MFC5464665.1"/>
    </source>
</evidence>
<comment type="caution">
    <text evidence="2">The sequence shown here is derived from an EMBL/GenBank/DDBJ whole genome shotgun (WGS) entry which is preliminary data.</text>
</comment>
<feature type="transmembrane region" description="Helical" evidence="1">
    <location>
        <begin position="73"/>
        <end position="91"/>
    </location>
</feature>
<dbReference type="Proteomes" id="UP001596147">
    <property type="component" value="Unassembled WGS sequence"/>
</dbReference>
<feature type="transmembrane region" description="Helical" evidence="1">
    <location>
        <begin position="132"/>
        <end position="149"/>
    </location>
</feature>
<proteinExistence type="predicted"/>
<accession>A0ABW0LH36</accession>
<reference evidence="3" key="1">
    <citation type="journal article" date="2019" name="Int. J. Syst. Evol. Microbiol.">
        <title>The Global Catalogue of Microorganisms (GCM) 10K type strain sequencing project: providing services to taxonomists for standard genome sequencing and annotation.</title>
        <authorList>
            <consortium name="The Broad Institute Genomics Platform"/>
            <consortium name="The Broad Institute Genome Sequencing Center for Infectious Disease"/>
            <person name="Wu L."/>
            <person name="Ma J."/>
        </authorList>
    </citation>
    <scope>NUCLEOTIDE SEQUENCE [LARGE SCALE GENOMIC DNA]</scope>
    <source>
        <strain evidence="3">CGMCC 1.12237</strain>
    </source>
</reference>
<keyword evidence="1" id="KW-0472">Membrane</keyword>
<gene>
    <name evidence="2" type="ORF">ACFPM4_07855</name>
</gene>
<protein>
    <submittedName>
        <fullName evidence="2">CBO0543 family protein</fullName>
    </submittedName>
</protein>
<dbReference type="EMBL" id="JBHSMC010000010">
    <property type="protein sequence ID" value="MFC5464665.1"/>
    <property type="molecule type" value="Genomic_DNA"/>
</dbReference>
<evidence type="ECO:0000313" key="3">
    <source>
        <dbReference type="Proteomes" id="UP001596147"/>
    </source>
</evidence>
<feature type="transmembrane region" description="Helical" evidence="1">
    <location>
        <begin position="103"/>
        <end position="120"/>
    </location>
</feature>
<keyword evidence="3" id="KW-1185">Reference proteome</keyword>
<feature type="transmembrane region" description="Helical" evidence="1">
    <location>
        <begin position="32"/>
        <end position="52"/>
    </location>
</feature>
<evidence type="ECO:0000256" key="1">
    <source>
        <dbReference type="SAM" id="Phobius"/>
    </source>
</evidence>